<dbReference type="Pfam" id="PF02569">
    <property type="entry name" value="Pantoate_ligase"/>
    <property type="match status" value="1"/>
</dbReference>
<dbReference type="GO" id="GO:0004592">
    <property type="term" value="F:pantoate-beta-alanine ligase activity"/>
    <property type="evidence" value="ECO:0007669"/>
    <property type="project" value="UniProtKB-EC"/>
</dbReference>
<dbReference type="Gene3D" id="3.40.50.620">
    <property type="entry name" value="HUPs"/>
    <property type="match status" value="1"/>
</dbReference>
<comment type="function">
    <text evidence="9">Catalyzes the condensation of pantoate with beta-alanine in an ATP-dependent reaction via a pantoyl-adenylate intermediate.</text>
</comment>
<feature type="binding site" evidence="9">
    <location>
        <position position="153"/>
    </location>
    <ligand>
        <name>(R)-pantoate</name>
        <dbReference type="ChEBI" id="CHEBI:15980"/>
    </ligand>
</feature>
<comment type="catalytic activity">
    <reaction evidence="8 9">
        <text>(R)-pantoate + beta-alanine + ATP = (R)-pantothenate + AMP + diphosphate + H(+)</text>
        <dbReference type="Rhea" id="RHEA:10912"/>
        <dbReference type="ChEBI" id="CHEBI:15378"/>
        <dbReference type="ChEBI" id="CHEBI:15980"/>
        <dbReference type="ChEBI" id="CHEBI:29032"/>
        <dbReference type="ChEBI" id="CHEBI:30616"/>
        <dbReference type="ChEBI" id="CHEBI:33019"/>
        <dbReference type="ChEBI" id="CHEBI:57966"/>
        <dbReference type="ChEBI" id="CHEBI:456215"/>
        <dbReference type="EC" id="6.3.2.1"/>
    </reaction>
</comment>
<feature type="binding site" evidence="9">
    <location>
        <begin position="30"/>
        <end position="37"/>
    </location>
    <ligand>
        <name>ATP</name>
        <dbReference type="ChEBI" id="CHEBI:30616"/>
    </ligand>
</feature>
<dbReference type="InterPro" id="IPR014729">
    <property type="entry name" value="Rossmann-like_a/b/a_fold"/>
</dbReference>
<comment type="pathway">
    <text evidence="1 9">Cofactor biosynthesis; (R)-pantothenate biosynthesis; (R)-pantothenate from (R)-pantoate and beta-alanine: step 1/1.</text>
</comment>
<comment type="subunit">
    <text evidence="9">Homodimer.</text>
</comment>
<dbReference type="CDD" id="cd00560">
    <property type="entry name" value="PanC"/>
    <property type="match status" value="1"/>
</dbReference>
<dbReference type="NCBIfam" id="TIGR00018">
    <property type="entry name" value="panC"/>
    <property type="match status" value="1"/>
</dbReference>
<feature type="binding site" evidence="9">
    <location>
        <position position="176"/>
    </location>
    <ligand>
        <name>ATP</name>
        <dbReference type="ChEBI" id="CHEBI:30616"/>
    </ligand>
</feature>
<comment type="subcellular location">
    <subcellularLocation>
        <location evidence="9">Cytoplasm</location>
    </subcellularLocation>
</comment>
<evidence type="ECO:0000256" key="5">
    <source>
        <dbReference type="ARBA" id="ARBA00022655"/>
    </source>
</evidence>
<evidence type="ECO:0000256" key="9">
    <source>
        <dbReference type="HAMAP-Rule" id="MF_00158"/>
    </source>
</evidence>
<comment type="similarity">
    <text evidence="2 9">Belongs to the pantothenate synthetase family.</text>
</comment>
<evidence type="ECO:0000256" key="6">
    <source>
        <dbReference type="ARBA" id="ARBA00022741"/>
    </source>
</evidence>
<protein>
    <recommendedName>
        <fullName evidence="9">Pantothenate synthetase</fullName>
        <shortName evidence="9">PS</shortName>
        <ecNumber evidence="9">6.3.2.1</ecNumber>
    </recommendedName>
    <alternativeName>
        <fullName evidence="9">Pantoate--beta-alanine ligase</fullName>
    </alternativeName>
    <alternativeName>
        <fullName evidence="9">Pantoate-activating enzyme</fullName>
    </alternativeName>
</protein>
<evidence type="ECO:0000256" key="8">
    <source>
        <dbReference type="ARBA" id="ARBA00048258"/>
    </source>
</evidence>
<reference evidence="10 11" key="1">
    <citation type="submission" date="2021-03" db="EMBL/GenBank/DDBJ databases">
        <title>Whole genome sequence of Metabacillus bambusae BG109.</title>
        <authorList>
            <person name="Jeong J.W."/>
        </authorList>
    </citation>
    <scope>NUCLEOTIDE SEQUENCE [LARGE SCALE GENOMIC DNA]</scope>
    <source>
        <strain evidence="10 11">BG109</strain>
    </source>
</reference>
<evidence type="ECO:0000313" key="11">
    <source>
        <dbReference type="Proteomes" id="UP000663981"/>
    </source>
</evidence>
<evidence type="ECO:0000256" key="3">
    <source>
        <dbReference type="ARBA" id="ARBA00022490"/>
    </source>
</evidence>
<keyword evidence="5 9" id="KW-0566">Pantothenate biosynthesis</keyword>
<comment type="miscellaneous">
    <text evidence="9">The reaction proceeds by a bi uni uni bi ping pong mechanism.</text>
</comment>
<dbReference type="InterPro" id="IPR004821">
    <property type="entry name" value="Cyt_trans-like"/>
</dbReference>
<comment type="caution">
    <text evidence="10">The sequence shown here is derived from an EMBL/GenBank/DDBJ whole genome shotgun (WGS) entry which is preliminary data.</text>
</comment>
<dbReference type="InterPro" id="IPR042176">
    <property type="entry name" value="Pantoate_ligase_C"/>
</dbReference>
<keyword evidence="3 9" id="KW-0963">Cytoplasm</keyword>
<dbReference type="EC" id="6.3.2.1" evidence="9"/>
<evidence type="ECO:0000256" key="7">
    <source>
        <dbReference type="ARBA" id="ARBA00022840"/>
    </source>
</evidence>
<evidence type="ECO:0000256" key="2">
    <source>
        <dbReference type="ARBA" id="ARBA00009256"/>
    </source>
</evidence>
<feature type="binding site" evidence="9">
    <location>
        <begin position="147"/>
        <end position="150"/>
    </location>
    <ligand>
        <name>ATP</name>
        <dbReference type="ChEBI" id="CHEBI:30616"/>
    </ligand>
</feature>
<dbReference type="SUPFAM" id="SSF52374">
    <property type="entry name" value="Nucleotidylyl transferase"/>
    <property type="match status" value="1"/>
</dbReference>
<dbReference type="EMBL" id="JAGDEL010000017">
    <property type="protein sequence ID" value="MBO1513831.1"/>
    <property type="molecule type" value="Genomic_DNA"/>
</dbReference>
<sequence length="282" mass="31830">MNVVTTKLELIKQINKYKESNQTIGFVPTMGFLHEGHVKLLEEARKENDIVVLSIFVNPLQFGVNEDYDSYPRNQHRDEELAKLSGVDLLFTPSVPEIYPTEPSYTVKVQSRVNVLCGRSRKGHFDGVATILTKLFNLIKPDRAYFGMKDAQQVAVIDGLINEFYFPIELVSVPTIREADGLAKSSRNVKLNEKDRNEAPVIYKSLSNAKNEIAKGERDKEKLKALITNTISQETDGEIDYVEILSYPNLEEIEVISGKVIIAIAVKFTNARLIDNITIEVE</sequence>
<keyword evidence="7 9" id="KW-0067">ATP-binding</keyword>
<dbReference type="PANTHER" id="PTHR21299:SF1">
    <property type="entry name" value="PANTOATE--BETA-ALANINE LIGASE"/>
    <property type="match status" value="1"/>
</dbReference>
<feature type="binding site" evidence="9">
    <location>
        <position position="61"/>
    </location>
    <ligand>
        <name>beta-alanine</name>
        <dbReference type="ChEBI" id="CHEBI:57966"/>
    </ligand>
</feature>
<dbReference type="RefSeq" id="WP_207980774.1">
    <property type="nucleotide sequence ID" value="NZ_JAGDEL010000017.1"/>
</dbReference>
<keyword evidence="4 9" id="KW-0436">Ligase</keyword>
<dbReference type="PANTHER" id="PTHR21299">
    <property type="entry name" value="CYTIDYLATE KINASE/PANTOATE-BETA-ALANINE LIGASE"/>
    <property type="match status" value="1"/>
</dbReference>
<feature type="binding site" evidence="9">
    <location>
        <begin position="184"/>
        <end position="187"/>
    </location>
    <ligand>
        <name>ATP</name>
        <dbReference type="ChEBI" id="CHEBI:30616"/>
    </ligand>
</feature>
<dbReference type="Gene3D" id="3.30.1300.10">
    <property type="entry name" value="Pantoate-beta-alanine ligase, C-terminal domain"/>
    <property type="match status" value="1"/>
</dbReference>
<dbReference type="NCBIfam" id="TIGR00125">
    <property type="entry name" value="cyt_tran_rel"/>
    <property type="match status" value="1"/>
</dbReference>
<dbReference type="HAMAP" id="MF_00158">
    <property type="entry name" value="PanC"/>
    <property type="match status" value="1"/>
</dbReference>
<dbReference type="InterPro" id="IPR003721">
    <property type="entry name" value="Pantoate_ligase"/>
</dbReference>
<name>A0ABS3N6B5_9BACI</name>
<keyword evidence="11" id="KW-1185">Reference proteome</keyword>
<proteinExistence type="inferred from homology"/>
<feature type="binding site" evidence="9">
    <location>
        <position position="61"/>
    </location>
    <ligand>
        <name>(R)-pantoate</name>
        <dbReference type="ChEBI" id="CHEBI:15980"/>
    </ligand>
</feature>
<accession>A0ABS3N6B5</accession>
<evidence type="ECO:0000256" key="1">
    <source>
        <dbReference type="ARBA" id="ARBA00004990"/>
    </source>
</evidence>
<gene>
    <name evidence="9" type="primary">panC</name>
    <name evidence="10" type="ORF">I7822_19605</name>
</gene>
<keyword evidence="6 9" id="KW-0547">Nucleotide-binding</keyword>
<dbReference type="Proteomes" id="UP000663981">
    <property type="component" value="Unassembled WGS sequence"/>
</dbReference>
<evidence type="ECO:0000313" key="10">
    <source>
        <dbReference type="EMBL" id="MBO1513831.1"/>
    </source>
</evidence>
<organism evidence="10 11">
    <name type="scientific">Metabacillus bambusae</name>
    <dbReference type="NCBI Taxonomy" id="2795218"/>
    <lineage>
        <taxon>Bacteria</taxon>
        <taxon>Bacillati</taxon>
        <taxon>Bacillota</taxon>
        <taxon>Bacilli</taxon>
        <taxon>Bacillales</taxon>
        <taxon>Bacillaceae</taxon>
        <taxon>Metabacillus</taxon>
    </lineage>
</organism>
<evidence type="ECO:0000256" key="4">
    <source>
        <dbReference type="ARBA" id="ARBA00022598"/>
    </source>
</evidence>
<feature type="active site" description="Proton donor" evidence="9">
    <location>
        <position position="37"/>
    </location>
</feature>